<proteinExistence type="predicted"/>
<dbReference type="EMBL" id="BK032598">
    <property type="protein sequence ID" value="DAF50582.1"/>
    <property type="molecule type" value="Genomic_DNA"/>
</dbReference>
<accession>A0A8S5SHZ6</accession>
<sequence>MFDNVRDILKFMGQEVTRLNVNRVNVELYRALSSKEHFCRFLTGEVLRVYMISNDDVD</sequence>
<reference evidence="1" key="1">
    <citation type="journal article" date="2021" name="Proc. Natl. Acad. Sci. U.S.A.">
        <title>A Catalog of Tens of Thousands of Viruses from Human Metagenomes Reveals Hidden Associations with Chronic Diseases.</title>
        <authorList>
            <person name="Tisza M.J."/>
            <person name="Buck C.B."/>
        </authorList>
    </citation>
    <scope>NUCLEOTIDE SEQUENCE</scope>
    <source>
        <strain evidence="1">CtqZP6</strain>
    </source>
</reference>
<protein>
    <submittedName>
        <fullName evidence="1">Uncharacterized protein</fullName>
    </submittedName>
</protein>
<evidence type="ECO:0000313" key="1">
    <source>
        <dbReference type="EMBL" id="DAF50582.1"/>
    </source>
</evidence>
<organism evidence="1">
    <name type="scientific">Phage sp. ctqZP6</name>
    <dbReference type="NCBI Taxonomy" id="2828010"/>
    <lineage>
        <taxon>Viruses</taxon>
    </lineage>
</organism>
<name>A0A8S5SHZ6_9VIRU</name>